<feature type="transmembrane region" description="Helical" evidence="6">
    <location>
        <begin position="27"/>
        <end position="45"/>
    </location>
</feature>
<feature type="transmembrane region" description="Helical" evidence="6">
    <location>
        <begin position="319"/>
        <end position="336"/>
    </location>
</feature>
<keyword evidence="4 6" id="KW-1133">Transmembrane helix</keyword>
<dbReference type="EMBL" id="FNVO01000036">
    <property type="protein sequence ID" value="SEG92942.1"/>
    <property type="molecule type" value="Genomic_DNA"/>
</dbReference>
<feature type="transmembrane region" description="Helical" evidence="6">
    <location>
        <begin position="229"/>
        <end position="251"/>
    </location>
</feature>
<dbReference type="CDD" id="cd06581">
    <property type="entry name" value="TM_PBP1_LivM_like"/>
    <property type="match status" value="1"/>
</dbReference>
<dbReference type="OrthoDB" id="9814461at2"/>
<dbReference type="PANTHER" id="PTHR30482:SF10">
    <property type="entry name" value="HIGH-AFFINITY BRANCHED-CHAIN AMINO ACID TRANSPORT PROTEIN BRAE"/>
    <property type="match status" value="1"/>
</dbReference>
<evidence type="ECO:0000256" key="3">
    <source>
        <dbReference type="ARBA" id="ARBA00022692"/>
    </source>
</evidence>
<dbReference type="GO" id="GO:0015658">
    <property type="term" value="F:branched-chain amino acid transmembrane transporter activity"/>
    <property type="evidence" value="ECO:0007669"/>
    <property type="project" value="InterPro"/>
</dbReference>
<gene>
    <name evidence="7" type="ORF">SAMN04489712_13622</name>
</gene>
<evidence type="ECO:0000256" key="2">
    <source>
        <dbReference type="ARBA" id="ARBA00022475"/>
    </source>
</evidence>
<keyword evidence="3 6" id="KW-0812">Transmembrane</keyword>
<evidence type="ECO:0000256" key="4">
    <source>
        <dbReference type="ARBA" id="ARBA00022989"/>
    </source>
</evidence>
<accession>A0A1H6E5I0</accession>
<feature type="transmembrane region" description="Helical" evidence="6">
    <location>
        <begin position="180"/>
        <end position="198"/>
    </location>
</feature>
<name>A0A1H6E5I0_9ACTN</name>
<dbReference type="RefSeq" id="WP_103944543.1">
    <property type="nucleotide sequence ID" value="NZ_FNVO01000036.1"/>
</dbReference>
<comment type="subcellular location">
    <subcellularLocation>
        <location evidence="1">Cell membrane</location>
        <topology evidence="1">Multi-pass membrane protein</topology>
    </subcellularLocation>
</comment>
<organism evidence="7 8">
    <name type="scientific">Thermomonospora echinospora</name>
    <dbReference type="NCBI Taxonomy" id="1992"/>
    <lineage>
        <taxon>Bacteria</taxon>
        <taxon>Bacillati</taxon>
        <taxon>Actinomycetota</taxon>
        <taxon>Actinomycetes</taxon>
        <taxon>Streptosporangiales</taxon>
        <taxon>Thermomonosporaceae</taxon>
        <taxon>Thermomonospora</taxon>
    </lineage>
</organism>
<proteinExistence type="predicted"/>
<keyword evidence="2" id="KW-1003">Cell membrane</keyword>
<dbReference type="GO" id="GO:0005886">
    <property type="term" value="C:plasma membrane"/>
    <property type="evidence" value="ECO:0007669"/>
    <property type="project" value="UniProtKB-SubCell"/>
</dbReference>
<evidence type="ECO:0000256" key="6">
    <source>
        <dbReference type="SAM" id="Phobius"/>
    </source>
</evidence>
<evidence type="ECO:0000313" key="8">
    <source>
        <dbReference type="Proteomes" id="UP000236723"/>
    </source>
</evidence>
<dbReference type="AlphaFoldDB" id="A0A1H6E5I0"/>
<dbReference type="InterPro" id="IPR001851">
    <property type="entry name" value="ABC_transp_permease"/>
</dbReference>
<dbReference type="PANTHER" id="PTHR30482">
    <property type="entry name" value="HIGH-AFFINITY BRANCHED-CHAIN AMINO ACID TRANSPORT SYSTEM PERMEASE"/>
    <property type="match status" value="1"/>
</dbReference>
<feature type="transmembrane region" description="Helical" evidence="6">
    <location>
        <begin position="257"/>
        <end position="274"/>
    </location>
</feature>
<feature type="transmembrane region" description="Helical" evidence="6">
    <location>
        <begin position="132"/>
        <end position="150"/>
    </location>
</feature>
<sequence length="368" mass="38616">MTTDAIKDRTGAGVLGRTLGRMLGRQGSGTQFVMGAGLLAAALWALNGGPFLNLVGQSCAVYAVAAIGQSVLIGSAGQIALSGAAFMAIGAFVTGSLAGTPLETFPFPLLICAVVGWLVGLLSGLPGLRFRGLYLLLSSLALQFMVTAVTKNYQSARHPAGLEVPPLHIGPLDVSTGQSFYIVLITLLATVYLVVALVERTGVGLAWRAIRESEEAAAVSGVDAVRWKLYAFAMSGAITAVAGCLMAYLVGRADYETYNLNLSIALITMIYIGGIRSRLGALTGAVIITALPYILQLRLPGWLAGLGIDANWYTENQSIANAGLFNLLFLLVVLFEPEGVQGLLGKAERLLRRTLSGRRTGRTTESPA</sequence>
<evidence type="ECO:0000256" key="1">
    <source>
        <dbReference type="ARBA" id="ARBA00004651"/>
    </source>
</evidence>
<evidence type="ECO:0000313" key="7">
    <source>
        <dbReference type="EMBL" id="SEG92942.1"/>
    </source>
</evidence>
<evidence type="ECO:0000256" key="5">
    <source>
        <dbReference type="ARBA" id="ARBA00023136"/>
    </source>
</evidence>
<protein>
    <submittedName>
        <fullName evidence="7">Branched-chain amino acid transport system permease protein</fullName>
    </submittedName>
</protein>
<keyword evidence="8" id="KW-1185">Reference proteome</keyword>
<keyword evidence="5 6" id="KW-0472">Membrane</keyword>
<dbReference type="Proteomes" id="UP000236723">
    <property type="component" value="Unassembled WGS sequence"/>
</dbReference>
<dbReference type="InterPro" id="IPR043428">
    <property type="entry name" value="LivM-like"/>
</dbReference>
<feature type="transmembrane region" description="Helical" evidence="6">
    <location>
        <begin position="281"/>
        <end position="299"/>
    </location>
</feature>
<reference evidence="8" key="1">
    <citation type="submission" date="2016-10" db="EMBL/GenBank/DDBJ databases">
        <authorList>
            <person name="Varghese N."/>
            <person name="Submissions S."/>
        </authorList>
    </citation>
    <scope>NUCLEOTIDE SEQUENCE [LARGE SCALE GENOMIC DNA]</scope>
    <source>
        <strain evidence="8">DSM 43163</strain>
    </source>
</reference>
<dbReference type="Pfam" id="PF02653">
    <property type="entry name" value="BPD_transp_2"/>
    <property type="match status" value="1"/>
</dbReference>
<feature type="transmembrane region" description="Helical" evidence="6">
    <location>
        <begin position="105"/>
        <end position="125"/>
    </location>
</feature>